<dbReference type="Pfam" id="PF06439">
    <property type="entry name" value="3keto-disac_hyd"/>
    <property type="match status" value="1"/>
</dbReference>
<dbReference type="InterPro" id="IPR010496">
    <property type="entry name" value="AL/BT2_dom"/>
</dbReference>
<reference evidence="3 4" key="1">
    <citation type="submission" date="2021-03" db="EMBL/GenBank/DDBJ databases">
        <title>Aliifodinibius sp. nov., a new bacterium isolated from saline soil.</title>
        <authorList>
            <person name="Galisteo C."/>
            <person name="De La Haba R."/>
            <person name="Sanchez-Porro C."/>
            <person name="Ventosa A."/>
        </authorList>
    </citation>
    <scope>NUCLEOTIDE SEQUENCE [LARGE SCALE GENOMIC DNA]</scope>
    <source>
        <strain evidence="3 4">1BSP15-2V2</strain>
    </source>
</reference>
<evidence type="ECO:0000259" key="2">
    <source>
        <dbReference type="Pfam" id="PF06439"/>
    </source>
</evidence>
<evidence type="ECO:0000313" key="3">
    <source>
        <dbReference type="EMBL" id="MCW9706496.1"/>
    </source>
</evidence>
<evidence type="ECO:0000256" key="1">
    <source>
        <dbReference type="SAM" id="SignalP"/>
    </source>
</evidence>
<dbReference type="RefSeq" id="WP_265765203.1">
    <property type="nucleotide sequence ID" value="NZ_JAGGJA010000003.1"/>
</dbReference>
<dbReference type="EMBL" id="JAGGJA010000003">
    <property type="protein sequence ID" value="MCW9706496.1"/>
    <property type="molecule type" value="Genomic_DNA"/>
</dbReference>
<dbReference type="Proteomes" id="UP001207918">
    <property type="component" value="Unassembled WGS sequence"/>
</dbReference>
<proteinExistence type="predicted"/>
<name>A0ABT3PKP0_9BACT</name>
<sequence>MKIKSILSICSLATAIGLIIMAFTTEPTSEITIPQEKWISIFNGKNLDGWTPKFTGHKLGINYKNTFHVEDGLLKVSYDNYKSFDGKFGHLFYKQPYSNYKIRLEYRFVGQQVPGAPDWAYRNSGIKFHCQPPESMAKDQQSPVSIEVQLLGGNGKEPRPTANICSMGTHIVMNDSLVTQHCTQSTSKTYHGDQWVEVEAEVHGSDIITHYVNGQKVLSYSDPQYDTSDSNTQKLIGDSENLIITEGYIALQAESHPVHFRNIEILPL</sequence>
<accession>A0ABT3PKP0</accession>
<keyword evidence="1" id="KW-0732">Signal</keyword>
<gene>
    <name evidence="3" type="ORF">J6I44_06500</name>
</gene>
<protein>
    <submittedName>
        <fullName evidence="3">DUF1080 domain-containing protein</fullName>
    </submittedName>
</protein>
<dbReference type="Gene3D" id="2.60.120.560">
    <property type="entry name" value="Exo-inulinase, domain 1"/>
    <property type="match status" value="1"/>
</dbReference>
<organism evidence="3 4">
    <name type="scientific">Fodinibius salsisoli</name>
    <dbReference type="NCBI Taxonomy" id="2820877"/>
    <lineage>
        <taxon>Bacteria</taxon>
        <taxon>Pseudomonadati</taxon>
        <taxon>Balneolota</taxon>
        <taxon>Balneolia</taxon>
        <taxon>Balneolales</taxon>
        <taxon>Balneolaceae</taxon>
        <taxon>Fodinibius</taxon>
    </lineage>
</organism>
<evidence type="ECO:0000313" key="4">
    <source>
        <dbReference type="Proteomes" id="UP001207918"/>
    </source>
</evidence>
<keyword evidence="4" id="KW-1185">Reference proteome</keyword>
<comment type="caution">
    <text evidence="3">The sequence shown here is derived from an EMBL/GenBank/DDBJ whole genome shotgun (WGS) entry which is preliminary data.</text>
</comment>
<feature type="signal peptide" evidence="1">
    <location>
        <begin position="1"/>
        <end position="22"/>
    </location>
</feature>
<feature type="chain" id="PRO_5046232407" evidence="1">
    <location>
        <begin position="23"/>
        <end position="268"/>
    </location>
</feature>
<feature type="domain" description="3-keto-alpha-glucoside-1,2-lyase/3-keto-2-hydroxy-glucal hydratase" evidence="2">
    <location>
        <begin position="37"/>
        <end position="265"/>
    </location>
</feature>